<proteinExistence type="predicted"/>
<feature type="signal peptide" evidence="1">
    <location>
        <begin position="1"/>
        <end position="20"/>
    </location>
</feature>
<evidence type="ECO:0000256" key="1">
    <source>
        <dbReference type="SAM" id="SignalP"/>
    </source>
</evidence>
<organism evidence="2 3">
    <name type="scientific">Naganishia liquefaciens</name>
    <dbReference type="NCBI Taxonomy" id="104408"/>
    <lineage>
        <taxon>Eukaryota</taxon>
        <taxon>Fungi</taxon>
        <taxon>Dikarya</taxon>
        <taxon>Basidiomycota</taxon>
        <taxon>Agaricomycotina</taxon>
        <taxon>Tremellomycetes</taxon>
        <taxon>Filobasidiales</taxon>
        <taxon>Filobasidiaceae</taxon>
        <taxon>Naganishia</taxon>
    </lineage>
</organism>
<feature type="chain" id="PRO_5034299615" description="Secreted protein" evidence="1">
    <location>
        <begin position="21"/>
        <end position="324"/>
    </location>
</feature>
<dbReference type="OrthoDB" id="2536450at2759"/>
<dbReference type="AlphaFoldDB" id="A0A8H3TR28"/>
<dbReference type="PANTHER" id="PTHR34862">
    <property type="entry name" value="SPARK DOMAIN-CONTAINING PROTEIN"/>
    <property type="match status" value="1"/>
</dbReference>
<dbReference type="Proteomes" id="UP000620104">
    <property type="component" value="Unassembled WGS sequence"/>
</dbReference>
<dbReference type="EMBL" id="BLZA01000013">
    <property type="protein sequence ID" value="GHJ85642.1"/>
    <property type="molecule type" value="Genomic_DNA"/>
</dbReference>
<keyword evidence="3" id="KW-1185">Reference proteome</keyword>
<protein>
    <recommendedName>
        <fullName evidence="4">Secreted protein</fullName>
    </recommendedName>
</protein>
<name>A0A8H3TR28_9TREE</name>
<sequence>MRFTTVAAITALVGAAGTSAQVASPMDLLNYVSQLLTPSCRTTLTGLVAGNSSIAQCLNVQGLYPVLMSTNGSVIPEVNSYLQSTCAMPGCSNVTIQNTTQQVLSACSTDLSNFGLPQDVLVTAMNAIPTARKVLCLSTNSTQLSNSTTIGYNSTTNSTLCPTALLDDFQSYLGVPLSTRYIQSIILGGNATAYRTITNIANNKTVAAKFACNDCVHAAVDVVLEDYPQLENATFSLGNSPLVSNLTSTNYTVSEFYQGLCGVPVGSNVSLPASINETAYGTNLTASATKVTAWASATAGTMTSSIGVASRSAQQAKKRFVRWD</sequence>
<evidence type="ECO:0000313" key="2">
    <source>
        <dbReference type="EMBL" id="GHJ85642.1"/>
    </source>
</evidence>
<evidence type="ECO:0008006" key="4">
    <source>
        <dbReference type="Google" id="ProtNLM"/>
    </source>
</evidence>
<comment type="caution">
    <text evidence="2">The sequence shown here is derived from an EMBL/GenBank/DDBJ whole genome shotgun (WGS) entry which is preliminary data.</text>
</comment>
<keyword evidence="1" id="KW-0732">Signal</keyword>
<accession>A0A8H3TR28</accession>
<gene>
    <name evidence="2" type="ORF">NliqN6_2044</name>
</gene>
<dbReference type="PANTHER" id="PTHR34862:SF1">
    <property type="entry name" value="SPARK DOMAIN-CONTAINING PROTEIN"/>
    <property type="match status" value="1"/>
</dbReference>
<evidence type="ECO:0000313" key="3">
    <source>
        <dbReference type="Proteomes" id="UP000620104"/>
    </source>
</evidence>
<reference evidence="2" key="1">
    <citation type="submission" date="2020-07" db="EMBL/GenBank/DDBJ databases">
        <title>Draft Genome Sequence of a Deep-Sea Yeast, Naganishia (Cryptococcus) liquefaciens strain N6.</title>
        <authorList>
            <person name="Han Y.W."/>
            <person name="Kajitani R."/>
            <person name="Morimoto H."/>
            <person name="Parhat M."/>
            <person name="Tsubouchi H."/>
            <person name="Bakenova O."/>
            <person name="Ogata M."/>
            <person name="Argunhan B."/>
            <person name="Aoki R."/>
            <person name="Kajiwara S."/>
            <person name="Itoh T."/>
            <person name="Iwasaki H."/>
        </authorList>
    </citation>
    <scope>NUCLEOTIDE SEQUENCE</scope>
    <source>
        <strain evidence="2">N6</strain>
    </source>
</reference>